<dbReference type="AlphaFoldDB" id="V6LMA7"/>
<dbReference type="Pfam" id="PF04560">
    <property type="entry name" value="RNA_pol_Rpb2_7"/>
    <property type="match status" value="1"/>
</dbReference>
<organism evidence="2">
    <name type="scientific">Spironucleus salmonicida</name>
    <dbReference type="NCBI Taxonomy" id="348837"/>
    <lineage>
        <taxon>Eukaryota</taxon>
        <taxon>Metamonada</taxon>
        <taxon>Diplomonadida</taxon>
        <taxon>Hexamitidae</taxon>
        <taxon>Hexamitinae</taxon>
        <taxon>Spironucleus</taxon>
    </lineage>
</organism>
<dbReference type="SUPFAM" id="SSF64484">
    <property type="entry name" value="beta and beta-prime subunits of DNA dependent RNA-polymerase"/>
    <property type="match status" value="1"/>
</dbReference>
<dbReference type="Gene3D" id="3.90.1800.10">
    <property type="entry name" value="RNA polymerase alpha subunit dimerisation domain"/>
    <property type="match status" value="1"/>
</dbReference>
<keyword evidence="2" id="KW-0804">Transcription</keyword>
<keyword evidence="2" id="KW-0240">DNA-directed RNA polymerase</keyword>
<accession>V6LMA7</accession>
<dbReference type="EMBL" id="KI546107">
    <property type="protein sequence ID" value="EST44841.1"/>
    <property type="molecule type" value="Genomic_DNA"/>
</dbReference>
<feature type="domain" description="RNA polymerase Rpb2" evidence="1">
    <location>
        <begin position="45"/>
        <end position="121"/>
    </location>
</feature>
<evidence type="ECO:0000313" key="2">
    <source>
        <dbReference type="EMBL" id="EST44841.1"/>
    </source>
</evidence>
<evidence type="ECO:0000259" key="1">
    <source>
        <dbReference type="Pfam" id="PF04560"/>
    </source>
</evidence>
<name>V6LMA7_9EUKA</name>
<dbReference type="GO" id="GO:0000428">
    <property type="term" value="C:DNA-directed RNA polymerase complex"/>
    <property type="evidence" value="ECO:0007669"/>
    <property type="project" value="UniProtKB-KW"/>
</dbReference>
<sequence length="123" mass="13797">MNQLLNTQVNEPHIKIIMIRASCDWLKIQSYQQAIKRSVLFVRKIEIHAVINYGKTALLRGRLCTESDGRIVEICEDCGGIWIQGGKCQVCQGALKKCIMPKVCLVLVSELSGMGVKMSFKVE</sequence>
<reference evidence="2" key="1">
    <citation type="journal article" date="2014" name="PLoS Genet.">
        <title>The Genome of Spironucleus salmonicida Highlights a Fish Pathogen Adapted to Fluctuating Environments.</title>
        <authorList>
            <person name="Xu F."/>
            <person name="Jerlstrom-Hultqvist J."/>
            <person name="Einarsson E."/>
            <person name="Astvaldsson A."/>
            <person name="Svard S.G."/>
            <person name="Andersson J.O."/>
        </authorList>
    </citation>
    <scope>NUCLEOTIDE SEQUENCE</scope>
</reference>
<dbReference type="GO" id="GO:0006351">
    <property type="term" value="P:DNA-templated transcription"/>
    <property type="evidence" value="ECO:0007669"/>
    <property type="project" value="InterPro"/>
</dbReference>
<dbReference type="GO" id="GO:0003899">
    <property type="term" value="F:DNA-directed RNA polymerase activity"/>
    <property type="evidence" value="ECO:0007669"/>
    <property type="project" value="InterPro"/>
</dbReference>
<dbReference type="VEuPathDB" id="GiardiaDB:SS50377_24288"/>
<gene>
    <name evidence="2" type="ORF">SS50377_15287</name>
</gene>
<proteinExistence type="predicted"/>
<dbReference type="GO" id="GO:0003677">
    <property type="term" value="F:DNA binding"/>
    <property type="evidence" value="ECO:0007669"/>
    <property type="project" value="InterPro"/>
</dbReference>
<protein>
    <submittedName>
        <fullName evidence="2">DNA-directed RNA polymerase subunit B</fullName>
    </submittedName>
</protein>
<dbReference type="InterPro" id="IPR007641">
    <property type="entry name" value="RNA_pol_Rpb2_7"/>
</dbReference>